<comment type="caution">
    <text evidence="9">The sequence shown here is derived from an EMBL/GenBank/DDBJ whole genome shotgun (WGS) entry which is preliminary data.</text>
</comment>
<dbReference type="InterPro" id="IPR015813">
    <property type="entry name" value="Pyrv/PenolPyrv_kinase-like_dom"/>
</dbReference>
<proteinExistence type="inferred from homology"/>
<feature type="binding site" evidence="5 8">
    <location>
        <position position="44"/>
    </location>
    <ligand>
        <name>Mg(2+)</name>
        <dbReference type="ChEBI" id="CHEBI:18420"/>
    </ligand>
</feature>
<feature type="active site" description="Proton acceptor" evidence="5 6">
    <location>
        <position position="181"/>
    </location>
</feature>
<feature type="binding site" evidence="5 8">
    <location>
        <position position="83"/>
    </location>
    <ligand>
        <name>Mg(2+)</name>
        <dbReference type="ChEBI" id="CHEBI:18420"/>
    </ligand>
</feature>
<evidence type="ECO:0000256" key="3">
    <source>
        <dbReference type="ARBA" id="ARBA00022679"/>
    </source>
</evidence>
<dbReference type="FunFam" id="3.20.20.60:FF:000003">
    <property type="entry name" value="3-methyl-2-oxobutanoate hydroxymethyltransferase"/>
    <property type="match status" value="1"/>
</dbReference>
<dbReference type="PIRSF" id="PIRSF000388">
    <property type="entry name" value="Pantoate_hydroxy_MeTrfase"/>
    <property type="match status" value="1"/>
</dbReference>
<name>A0A081S726_9ARCH</name>
<evidence type="ECO:0000256" key="6">
    <source>
        <dbReference type="PIRSR" id="PIRSR000388-1"/>
    </source>
</evidence>
<dbReference type="GO" id="GO:0003864">
    <property type="term" value="F:3-methyl-2-oxobutanoate hydroxymethyltransferase activity"/>
    <property type="evidence" value="ECO:0007669"/>
    <property type="project" value="UniProtKB-UniRule"/>
</dbReference>
<dbReference type="GO" id="GO:0008168">
    <property type="term" value="F:methyltransferase activity"/>
    <property type="evidence" value="ECO:0007669"/>
    <property type="project" value="UniProtKB-KW"/>
</dbReference>
<gene>
    <name evidence="5 9" type="primary">panB</name>
    <name evidence="9" type="ORF">AAA799E16_00446</name>
</gene>
<evidence type="ECO:0000313" key="9">
    <source>
        <dbReference type="EMBL" id="KER06729.1"/>
    </source>
</evidence>
<dbReference type="EC" id="2.1.2.11" evidence="5"/>
<evidence type="ECO:0000256" key="4">
    <source>
        <dbReference type="ARBA" id="ARBA00022993"/>
    </source>
</evidence>
<evidence type="ECO:0000256" key="1">
    <source>
        <dbReference type="ARBA" id="ARBA00005033"/>
    </source>
</evidence>
<evidence type="ECO:0000256" key="5">
    <source>
        <dbReference type="HAMAP-Rule" id="MF_00156"/>
    </source>
</evidence>
<dbReference type="EMBL" id="JNVL01000005">
    <property type="protein sequence ID" value="KER06729.1"/>
    <property type="molecule type" value="Genomic_DNA"/>
</dbReference>
<protein>
    <recommendedName>
        <fullName evidence="5">3-methyl-2-oxobutanoate hydroxymethyltransferase</fullName>
        <ecNumber evidence="5">2.1.2.11</ecNumber>
    </recommendedName>
    <alternativeName>
        <fullName evidence="5">Ketopantoate hydroxymethyltransferase</fullName>
        <shortName evidence="5">KPHMT</shortName>
    </alternativeName>
</protein>
<comment type="cofactor">
    <cofactor evidence="5 8">
        <name>Mg(2+)</name>
        <dbReference type="ChEBI" id="CHEBI:18420"/>
    </cofactor>
    <text evidence="5 8">Binds 1 Mg(2+) ion per subunit.</text>
</comment>
<dbReference type="Proteomes" id="UP000028027">
    <property type="component" value="Unassembled WGS sequence"/>
</dbReference>
<comment type="similarity">
    <text evidence="2 5">Belongs to the PanB family.</text>
</comment>
<reference evidence="9 10" key="1">
    <citation type="submission" date="2014-06" db="EMBL/GenBank/DDBJ databases">
        <authorList>
            <person name="Ngugi D.K."/>
            <person name="Blom J."/>
            <person name="Alam I."/>
            <person name="Rashid M."/>
            <person name="Ba Alawi W."/>
            <person name="Zhang G."/>
            <person name="Hikmawan T."/>
            <person name="Guan Y."/>
            <person name="Antunes A."/>
            <person name="Siam R."/>
            <person name="Eldorry H."/>
            <person name="Bajic V."/>
            <person name="Stingl U."/>
        </authorList>
    </citation>
    <scope>NUCLEOTIDE SEQUENCE [LARGE SCALE GENOMIC DNA]</scope>
    <source>
        <strain evidence="9">SCGC AAA799-E16</strain>
    </source>
</reference>
<comment type="subunit">
    <text evidence="5">Homodecamer; pentamer of dimers.</text>
</comment>
<keyword evidence="5 8" id="KW-0479">Metal-binding</keyword>
<dbReference type="HAMAP" id="MF_00156">
    <property type="entry name" value="PanB"/>
    <property type="match status" value="1"/>
</dbReference>
<dbReference type="GO" id="GO:0032259">
    <property type="term" value="P:methylation"/>
    <property type="evidence" value="ECO:0007669"/>
    <property type="project" value="UniProtKB-KW"/>
</dbReference>
<comment type="pathway">
    <text evidence="5">Cofactor biosynthesis; coenzyme A biosynthesis.</text>
</comment>
<dbReference type="InterPro" id="IPR040442">
    <property type="entry name" value="Pyrv_kinase-like_dom_sf"/>
</dbReference>
<dbReference type="GO" id="GO:0005737">
    <property type="term" value="C:cytoplasm"/>
    <property type="evidence" value="ECO:0007669"/>
    <property type="project" value="UniProtKB-SubCell"/>
</dbReference>
<dbReference type="GO" id="GO:0015940">
    <property type="term" value="P:pantothenate biosynthetic process"/>
    <property type="evidence" value="ECO:0007669"/>
    <property type="project" value="UniProtKB-UniRule"/>
</dbReference>
<comment type="pathway">
    <text evidence="1">Cofactor biosynthesis; (R)-pantothenate biosynthesis; (R)-pantoate from 3-methyl-2-oxobutanoate: step 1/2.</text>
</comment>
<dbReference type="PANTHER" id="PTHR20881">
    <property type="entry name" value="3-METHYL-2-OXOBUTANOATE HYDROXYMETHYLTRANSFERASE"/>
    <property type="match status" value="1"/>
</dbReference>
<feature type="binding site" evidence="5 7">
    <location>
        <position position="83"/>
    </location>
    <ligand>
        <name>3-methyl-2-oxobutanoate</name>
        <dbReference type="ChEBI" id="CHEBI:11851"/>
    </ligand>
</feature>
<dbReference type="Pfam" id="PF02548">
    <property type="entry name" value="Pantoate_transf"/>
    <property type="match status" value="1"/>
</dbReference>
<evidence type="ECO:0000256" key="7">
    <source>
        <dbReference type="PIRSR" id="PIRSR000388-2"/>
    </source>
</evidence>
<feature type="binding site" evidence="5 8">
    <location>
        <position position="114"/>
    </location>
    <ligand>
        <name>Mg(2+)</name>
        <dbReference type="ChEBI" id="CHEBI:18420"/>
    </ligand>
</feature>
<keyword evidence="10" id="KW-1185">Reference proteome</keyword>
<feature type="binding site" evidence="5 7">
    <location>
        <begin position="44"/>
        <end position="45"/>
    </location>
    <ligand>
        <name>3-methyl-2-oxobutanoate</name>
        <dbReference type="ChEBI" id="CHEBI:11851"/>
    </ligand>
</feature>
<dbReference type="GO" id="GO:0000287">
    <property type="term" value="F:magnesium ion binding"/>
    <property type="evidence" value="ECO:0007669"/>
    <property type="project" value="TreeGrafter"/>
</dbReference>
<keyword evidence="5 8" id="KW-0460">Magnesium</keyword>
<accession>A0A081S726</accession>
<dbReference type="GO" id="GO:0015937">
    <property type="term" value="P:coenzyme A biosynthetic process"/>
    <property type="evidence" value="ECO:0007669"/>
    <property type="project" value="UniProtKB-UniRule"/>
</dbReference>
<dbReference type="NCBIfam" id="TIGR00222">
    <property type="entry name" value="panB"/>
    <property type="match status" value="1"/>
</dbReference>
<dbReference type="Gene3D" id="3.20.20.60">
    <property type="entry name" value="Phosphoenolpyruvate-binding domains"/>
    <property type="match status" value="1"/>
</dbReference>
<dbReference type="CDD" id="cd06557">
    <property type="entry name" value="KPHMT-like"/>
    <property type="match status" value="1"/>
</dbReference>
<organism evidence="9 10">
    <name type="scientific">Marine Group I thaumarchaeote SCGC AAA799-E16</name>
    <dbReference type="NCBI Taxonomy" id="1502292"/>
    <lineage>
        <taxon>Archaea</taxon>
        <taxon>Nitrososphaerota</taxon>
        <taxon>Marine Group I</taxon>
    </lineage>
</organism>
<comment type="catalytic activity">
    <reaction evidence="5">
        <text>(6R)-5,10-methylene-5,6,7,8-tetrahydrofolate + 3-methyl-2-oxobutanoate + H2O = 2-dehydropantoate + (6S)-5,6,7,8-tetrahydrofolate</text>
        <dbReference type="Rhea" id="RHEA:11824"/>
        <dbReference type="ChEBI" id="CHEBI:11561"/>
        <dbReference type="ChEBI" id="CHEBI:11851"/>
        <dbReference type="ChEBI" id="CHEBI:15377"/>
        <dbReference type="ChEBI" id="CHEBI:15636"/>
        <dbReference type="ChEBI" id="CHEBI:57453"/>
        <dbReference type="EC" id="2.1.2.11"/>
    </reaction>
</comment>
<evidence type="ECO:0000256" key="8">
    <source>
        <dbReference type="PIRSR" id="PIRSR000388-3"/>
    </source>
</evidence>
<evidence type="ECO:0000256" key="2">
    <source>
        <dbReference type="ARBA" id="ARBA00008676"/>
    </source>
</evidence>
<dbReference type="NCBIfam" id="NF001452">
    <property type="entry name" value="PRK00311.1"/>
    <property type="match status" value="1"/>
</dbReference>
<evidence type="ECO:0000313" key="10">
    <source>
        <dbReference type="Proteomes" id="UP000028027"/>
    </source>
</evidence>
<keyword evidence="3 5" id="KW-0808">Transferase</keyword>
<dbReference type="InterPro" id="IPR003700">
    <property type="entry name" value="Pantoate_hydroxy_MeTrfase"/>
</dbReference>
<dbReference type="PATRIC" id="fig|1502292.3.peg.386"/>
<dbReference type="UniPathway" id="UPA00241"/>
<comment type="subcellular location">
    <subcellularLocation>
        <location evidence="5">Cytoplasm</location>
    </subcellularLocation>
</comment>
<keyword evidence="5" id="KW-0963">Cytoplasm</keyword>
<keyword evidence="4 5" id="KW-0173">Coenzyme A biosynthesis</keyword>
<keyword evidence="9" id="KW-0489">Methyltransferase</keyword>
<sequence>MHKSVQDIINMKKEKKKISVITGYDYTLASLCDKAGIDVLLVGDSAGMVMLGYENTIPVTMDQMCMFTEAVSRARNNALLVADLPFMSYQPSIEDAINNSGRLIKAGADAVKLEGGSIMAETISAIVEVGIPVMGHIGLQPQTTMLSQGYKVQGRTKDSAMQLIQDAKELEESGVFSIALEMVSHEVAQIISETVSVPTIGIGSGVNCDGQVLVVQDLLGMYDKIKPKFAKRYMNLSEDIVKSLEDYKNDVESSTFPAEKNWFSMDPEELKKLREQIGS</sequence>
<dbReference type="AlphaFoldDB" id="A0A081S726"/>
<dbReference type="PANTHER" id="PTHR20881:SF0">
    <property type="entry name" value="3-METHYL-2-OXOBUTANOATE HYDROXYMETHYLTRANSFERASE"/>
    <property type="match status" value="1"/>
</dbReference>
<dbReference type="SUPFAM" id="SSF51621">
    <property type="entry name" value="Phosphoenolpyruvate/pyruvate domain"/>
    <property type="match status" value="1"/>
</dbReference>
<feature type="binding site" evidence="5 7">
    <location>
        <position position="112"/>
    </location>
    <ligand>
        <name>3-methyl-2-oxobutanoate</name>
        <dbReference type="ChEBI" id="CHEBI:11851"/>
    </ligand>
</feature>
<comment type="function">
    <text evidence="5">Catalyzes the reversible reaction in which hydroxymethyl group from 5,10-methylenetetrahydrofolate is transferred onto alpha-ketoisovalerate to form ketopantoate.</text>
</comment>